<sequence>MVLHFLPAATKSLLGNQHQDERLRNKRFTQKYWEQVIKDYNISHEIVNDDKLDDTLTEESDKLAYLEDNVDEENPINEAKEESGELEYLIDQDVEMEDAENNDIGQHRNGSFLKLPNEWAS</sequence>
<protein>
    <submittedName>
        <fullName evidence="2">Uncharacterized protein</fullName>
    </submittedName>
</protein>
<proteinExistence type="predicted"/>
<dbReference type="EMBL" id="AVOT02127961">
    <property type="protein sequence ID" value="MBW0587684.1"/>
    <property type="molecule type" value="Genomic_DNA"/>
</dbReference>
<evidence type="ECO:0000313" key="2">
    <source>
        <dbReference type="EMBL" id="MBW0587684.1"/>
    </source>
</evidence>
<reference evidence="2" key="1">
    <citation type="submission" date="2021-03" db="EMBL/GenBank/DDBJ databases">
        <title>Draft genome sequence of rust myrtle Austropuccinia psidii MF-1, a brazilian biotype.</title>
        <authorList>
            <person name="Quecine M.C."/>
            <person name="Pachon D.M.R."/>
            <person name="Bonatelli M.L."/>
            <person name="Correr F.H."/>
            <person name="Franceschini L.M."/>
            <person name="Leite T.F."/>
            <person name="Margarido G.R.A."/>
            <person name="Almeida C.A."/>
            <person name="Ferrarezi J.A."/>
            <person name="Labate C.A."/>
        </authorList>
    </citation>
    <scope>NUCLEOTIDE SEQUENCE</scope>
    <source>
        <strain evidence="2">MF-1</strain>
    </source>
</reference>
<evidence type="ECO:0000313" key="3">
    <source>
        <dbReference type="Proteomes" id="UP000765509"/>
    </source>
</evidence>
<dbReference type="AlphaFoldDB" id="A0A9Q3KV93"/>
<comment type="caution">
    <text evidence="2">The sequence shown here is derived from an EMBL/GenBank/DDBJ whole genome shotgun (WGS) entry which is preliminary data.</text>
</comment>
<gene>
    <name evidence="2" type="ORF">O181_127399</name>
</gene>
<dbReference type="Proteomes" id="UP000765509">
    <property type="component" value="Unassembled WGS sequence"/>
</dbReference>
<accession>A0A9Q3KV93</accession>
<organism evidence="2 3">
    <name type="scientific">Austropuccinia psidii MF-1</name>
    <dbReference type="NCBI Taxonomy" id="1389203"/>
    <lineage>
        <taxon>Eukaryota</taxon>
        <taxon>Fungi</taxon>
        <taxon>Dikarya</taxon>
        <taxon>Basidiomycota</taxon>
        <taxon>Pucciniomycotina</taxon>
        <taxon>Pucciniomycetes</taxon>
        <taxon>Pucciniales</taxon>
        <taxon>Sphaerophragmiaceae</taxon>
        <taxon>Austropuccinia</taxon>
    </lineage>
</organism>
<evidence type="ECO:0000256" key="1">
    <source>
        <dbReference type="SAM" id="MobiDB-lite"/>
    </source>
</evidence>
<name>A0A9Q3KV93_9BASI</name>
<keyword evidence="3" id="KW-1185">Reference proteome</keyword>
<feature type="region of interest" description="Disordered" evidence="1">
    <location>
        <begin position="101"/>
        <end position="121"/>
    </location>
</feature>